<feature type="compositionally biased region" description="Basic residues" evidence="1">
    <location>
        <begin position="262"/>
        <end position="277"/>
    </location>
</feature>
<sequence>MSKTIKSFYHYFSLAIVFMMVCTTLSFAQTSNPLKGKKILVFSKTKGFRHGSIPSGIAAFKELGKENGFVVDTTENSDRFNEENLKKYRLVVFLSTTGDVLDDHQQAAFERFIQAGGGFVGIHAAADTEYDWPWYGKLVGGYFASHPGNPNVQVGKMHVHDKNHPSTSFMEESFDRKDEFYDFKSFSPDVKVLVTVDEKTYKDGKMGDFHPMSWYQEYDGGRVFYTNWGHTNETFSEPLVLKHLIEGMKWAASGSDVDYQKKKSGHKSHQKKTGSQE</sequence>
<dbReference type="InterPro" id="IPR029010">
    <property type="entry name" value="ThuA-like"/>
</dbReference>
<organism evidence="4 5">
    <name type="scientific">Pseudarcicella hirudinis</name>
    <dbReference type="NCBI Taxonomy" id="1079859"/>
    <lineage>
        <taxon>Bacteria</taxon>
        <taxon>Pseudomonadati</taxon>
        <taxon>Bacteroidota</taxon>
        <taxon>Cytophagia</taxon>
        <taxon>Cytophagales</taxon>
        <taxon>Flectobacillaceae</taxon>
        <taxon>Pseudarcicella</taxon>
    </lineage>
</organism>
<feature type="chain" id="PRO_5011773896" evidence="2">
    <location>
        <begin position="29"/>
        <end position="277"/>
    </location>
</feature>
<evidence type="ECO:0000259" key="3">
    <source>
        <dbReference type="Pfam" id="PF06283"/>
    </source>
</evidence>
<evidence type="ECO:0000256" key="1">
    <source>
        <dbReference type="SAM" id="MobiDB-lite"/>
    </source>
</evidence>
<dbReference type="RefSeq" id="WP_310586927.1">
    <property type="nucleotide sequence ID" value="NZ_FOXH01000003.1"/>
</dbReference>
<gene>
    <name evidence="4" type="ORF">SAMN04515674_103294</name>
</gene>
<dbReference type="InterPro" id="IPR029062">
    <property type="entry name" value="Class_I_gatase-like"/>
</dbReference>
<dbReference type="EMBL" id="FOXH01000003">
    <property type="protein sequence ID" value="SFP47948.1"/>
    <property type="molecule type" value="Genomic_DNA"/>
</dbReference>
<feature type="domain" description="ThuA-like" evidence="3">
    <location>
        <begin position="38"/>
        <end position="251"/>
    </location>
</feature>
<dbReference type="Pfam" id="PF06283">
    <property type="entry name" value="ThuA"/>
    <property type="match status" value="1"/>
</dbReference>
<feature type="region of interest" description="Disordered" evidence="1">
    <location>
        <begin position="256"/>
        <end position="277"/>
    </location>
</feature>
<reference evidence="4 5" key="1">
    <citation type="submission" date="2016-10" db="EMBL/GenBank/DDBJ databases">
        <authorList>
            <person name="de Groot N.N."/>
        </authorList>
    </citation>
    <scope>NUCLEOTIDE SEQUENCE [LARGE SCALE GENOMIC DNA]</scope>
    <source>
        <strain evidence="5">E92,LMG 26720,CCM 7988</strain>
    </source>
</reference>
<keyword evidence="2" id="KW-0732">Signal</keyword>
<protein>
    <submittedName>
        <fullName evidence="4">Type 1 glutamine amidotransferase (GATase1)</fullName>
    </submittedName>
</protein>
<evidence type="ECO:0000313" key="4">
    <source>
        <dbReference type="EMBL" id="SFP47948.1"/>
    </source>
</evidence>
<feature type="signal peptide" evidence="2">
    <location>
        <begin position="1"/>
        <end position="28"/>
    </location>
</feature>
<keyword evidence="4" id="KW-0808">Transferase</keyword>
<proteinExistence type="predicted"/>
<keyword evidence="4" id="KW-0315">Glutamine amidotransferase</keyword>
<accession>A0A1I5QNQ6</accession>
<dbReference type="STRING" id="1079859.SAMN04515674_103294"/>
<dbReference type="Gene3D" id="3.40.50.880">
    <property type="match status" value="1"/>
</dbReference>
<dbReference type="Proteomes" id="UP000199306">
    <property type="component" value="Unassembled WGS sequence"/>
</dbReference>
<evidence type="ECO:0000256" key="2">
    <source>
        <dbReference type="SAM" id="SignalP"/>
    </source>
</evidence>
<keyword evidence="5" id="KW-1185">Reference proteome</keyword>
<dbReference type="SUPFAM" id="SSF52317">
    <property type="entry name" value="Class I glutamine amidotransferase-like"/>
    <property type="match status" value="1"/>
</dbReference>
<dbReference type="PANTHER" id="PTHR40469">
    <property type="entry name" value="SECRETED GLYCOSYL HYDROLASE"/>
    <property type="match status" value="1"/>
</dbReference>
<dbReference type="AlphaFoldDB" id="A0A1I5QNQ6"/>
<dbReference type="PANTHER" id="PTHR40469:SF2">
    <property type="entry name" value="GALACTOSE-BINDING DOMAIN-LIKE SUPERFAMILY PROTEIN"/>
    <property type="match status" value="1"/>
</dbReference>
<evidence type="ECO:0000313" key="5">
    <source>
        <dbReference type="Proteomes" id="UP000199306"/>
    </source>
</evidence>
<name>A0A1I5QNQ6_9BACT</name>
<dbReference type="GO" id="GO:0016740">
    <property type="term" value="F:transferase activity"/>
    <property type="evidence" value="ECO:0007669"/>
    <property type="project" value="UniProtKB-KW"/>
</dbReference>